<protein>
    <submittedName>
        <fullName evidence="4">DnaJ domain-containing protein</fullName>
    </submittedName>
</protein>
<dbReference type="SMART" id="SM00271">
    <property type="entry name" value="DnaJ"/>
    <property type="match status" value="1"/>
</dbReference>
<dbReference type="InterPro" id="IPR036869">
    <property type="entry name" value="J_dom_sf"/>
</dbReference>
<dbReference type="OrthoDB" id="9786294at2"/>
<comment type="caution">
    <text evidence="4">The sequence shown here is derived from an EMBL/GenBank/DDBJ whole genome shotgun (WGS) entry which is preliminary data.</text>
</comment>
<organism evidence="4 5">
    <name type="scientific">Roseospira navarrensis</name>
    <dbReference type="NCBI Taxonomy" id="140058"/>
    <lineage>
        <taxon>Bacteria</taxon>
        <taxon>Pseudomonadati</taxon>
        <taxon>Pseudomonadota</taxon>
        <taxon>Alphaproteobacteria</taxon>
        <taxon>Rhodospirillales</taxon>
        <taxon>Rhodospirillaceae</taxon>
        <taxon>Roseospira</taxon>
    </lineage>
</organism>
<dbReference type="InterPro" id="IPR001623">
    <property type="entry name" value="DnaJ_domain"/>
</dbReference>
<dbReference type="EMBL" id="WIVE01000002">
    <property type="protein sequence ID" value="MQX35210.1"/>
    <property type="molecule type" value="Genomic_DNA"/>
</dbReference>
<dbReference type="Pfam" id="PF00226">
    <property type="entry name" value="DnaJ"/>
    <property type="match status" value="1"/>
</dbReference>
<dbReference type="PROSITE" id="PS50076">
    <property type="entry name" value="DNAJ_2"/>
    <property type="match status" value="1"/>
</dbReference>
<dbReference type="CDD" id="cd06257">
    <property type="entry name" value="DnaJ"/>
    <property type="match status" value="1"/>
</dbReference>
<dbReference type="PANTHER" id="PTHR44145:SF3">
    <property type="entry name" value="DNAJ HOMOLOG SUBFAMILY A MEMBER 3, MITOCHONDRIAL"/>
    <property type="match status" value="1"/>
</dbReference>
<dbReference type="Gene3D" id="1.10.287.110">
    <property type="entry name" value="DnaJ domain"/>
    <property type="match status" value="1"/>
</dbReference>
<dbReference type="PANTHER" id="PTHR44145">
    <property type="entry name" value="DNAJ HOMOLOG SUBFAMILY A MEMBER 3, MITOCHONDRIAL"/>
    <property type="match status" value="1"/>
</dbReference>
<keyword evidence="1" id="KW-0143">Chaperone</keyword>
<feature type="domain" description="J" evidence="3">
    <location>
        <begin position="160"/>
        <end position="220"/>
    </location>
</feature>
<reference evidence="4 5" key="1">
    <citation type="submission" date="2019-10" db="EMBL/GenBank/DDBJ databases">
        <title>Draft whole-genome sequence of the purple nonsulfur photosynthetic bacterium Roseospira navarrensis DSM 15114.</title>
        <authorList>
            <person name="Kyndt J.A."/>
            <person name="Meyer T.E."/>
        </authorList>
    </citation>
    <scope>NUCLEOTIDE SEQUENCE [LARGE SCALE GENOMIC DNA]</scope>
    <source>
        <strain evidence="4 5">DSM 15114</strain>
    </source>
</reference>
<dbReference type="PRINTS" id="PR00625">
    <property type="entry name" value="JDOMAIN"/>
</dbReference>
<evidence type="ECO:0000313" key="4">
    <source>
        <dbReference type="EMBL" id="MQX35210.1"/>
    </source>
</evidence>
<gene>
    <name evidence="4" type="ORF">GHC57_01620</name>
</gene>
<dbReference type="SUPFAM" id="SSF46565">
    <property type="entry name" value="Chaperone J-domain"/>
    <property type="match status" value="1"/>
</dbReference>
<evidence type="ECO:0000313" key="5">
    <source>
        <dbReference type="Proteomes" id="UP000434582"/>
    </source>
</evidence>
<sequence length="221" mass="25000">MAAYGRKSGAQGATAARRRRLDPVPDLEEFLDRSGPGAGPPQDPVCDVPGCGEPGEHRAPKDRTLSSYFRFCLEHVRAYNKAWNYYAGMSEAEIEAQLRTSTIWDRPTWRMGGTGHGVGQDPRRFSPEYLRDPLGIFAAAREAERRREHEAASPFARDSKETRALGELELTWPVSREDLRARYRVLVKRYHPDANNGAKEAEERFKRISEAYRVLLPLVSA</sequence>
<dbReference type="InterPro" id="IPR051938">
    <property type="entry name" value="Apopto_cytoskel_mod"/>
</dbReference>
<evidence type="ECO:0000256" key="1">
    <source>
        <dbReference type="ARBA" id="ARBA00023186"/>
    </source>
</evidence>
<evidence type="ECO:0000256" key="2">
    <source>
        <dbReference type="SAM" id="MobiDB-lite"/>
    </source>
</evidence>
<dbReference type="Proteomes" id="UP000434582">
    <property type="component" value="Unassembled WGS sequence"/>
</dbReference>
<proteinExistence type="predicted"/>
<keyword evidence="5" id="KW-1185">Reference proteome</keyword>
<name>A0A7X1ZAZ1_9PROT</name>
<evidence type="ECO:0000259" key="3">
    <source>
        <dbReference type="PROSITE" id="PS50076"/>
    </source>
</evidence>
<accession>A0A7X1ZAZ1</accession>
<dbReference type="AlphaFoldDB" id="A0A7X1ZAZ1"/>
<feature type="region of interest" description="Disordered" evidence="2">
    <location>
        <begin position="1"/>
        <end position="59"/>
    </location>
</feature>